<dbReference type="EMBL" id="CM009303">
    <property type="protein sequence ID" value="KAI9382524.1"/>
    <property type="molecule type" value="Genomic_DNA"/>
</dbReference>
<name>A0ACC0RZ86_POPTR</name>
<protein>
    <submittedName>
        <fullName evidence="1">Uncharacterized protein</fullName>
    </submittedName>
</protein>
<evidence type="ECO:0000313" key="1">
    <source>
        <dbReference type="EMBL" id="KAI9382524.1"/>
    </source>
</evidence>
<proteinExistence type="predicted"/>
<comment type="caution">
    <text evidence="1">The sequence shown here is derived from an EMBL/GenBank/DDBJ whole genome shotgun (WGS) entry which is preliminary data.</text>
</comment>
<gene>
    <name evidence="1" type="ORF">POPTR_014G144550v4</name>
</gene>
<reference evidence="1 2" key="1">
    <citation type="journal article" date="2006" name="Science">
        <title>The genome of black cottonwood, Populus trichocarpa (Torr. &amp; Gray).</title>
        <authorList>
            <person name="Tuskan G.A."/>
            <person name="Difazio S."/>
            <person name="Jansson S."/>
            <person name="Bohlmann J."/>
            <person name="Grigoriev I."/>
            <person name="Hellsten U."/>
            <person name="Putnam N."/>
            <person name="Ralph S."/>
            <person name="Rombauts S."/>
            <person name="Salamov A."/>
            <person name="Schein J."/>
            <person name="Sterck L."/>
            <person name="Aerts A."/>
            <person name="Bhalerao R.R."/>
            <person name="Bhalerao R.P."/>
            <person name="Blaudez D."/>
            <person name="Boerjan W."/>
            <person name="Brun A."/>
            <person name="Brunner A."/>
            <person name="Busov V."/>
            <person name="Campbell M."/>
            <person name="Carlson J."/>
            <person name="Chalot M."/>
            <person name="Chapman J."/>
            <person name="Chen G.L."/>
            <person name="Cooper D."/>
            <person name="Coutinho P.M."/>
            <person name="Couturier J."/>
            <person name="Covert S."/>
            <person name="Cronk Q."/>
            <person name="Cunningham R."/>
            <person name="Davis J."/>
            <person name="Degroeve S."/>
            <person name="Dejardin A."/>
            <person name="Depamphilis C."/>
            <person name="Detter J."/>
            <person name="Dirks B."/>
            <person name="Dubchak I."/>
            <person name="Duplessis S."/>
            <person name="Ehlting J."/>
            <person name="Ellis B."/>
            <person name="Gendler K."/>
            <person name="Goodstein D."/>
            <person name="Gribskov M."/>
            <person name="Grimwood J."/>
            <person name="Groover A."/>
            <person name="Gunter L."/>
            <person name="Hamberger B."/>
            <person name="Heinze B."/>
            <person name="Helariutta Y."/>
            <person name="Henrissat B."/>
            <person name="Holligan D."/>
            <person name="Holt R."/>
            <person name="Huang W."/>
            <person name="Islam-Faridi N."/>
            <person name="Jones S."/>
            <person name="Jones-Rhoades M."/>
            <person name="Jorgensen R."/>
            <person name="Joshi C."/>
            <person name="Kangasjarvi J."/>
            <person name="Karlsson J."/>
            <person name="Kelleher C."/>
            <person name="Kirkpatrick R."/>
            <person name="Kirst M."/>
            <person name="Kohler A."/>
            <person name="Kalluri U."/>
            <person name="Larimer F."/>
            <person name="Leebens-Mack J."/>
            <person name="Leple J.C."/>
            <person name="Locascio P."/>
            <person name="Lou Y."/>
            <person name="Lucas S."/>
            <person name="Martin F."/>
            <person name="Montanini B."/>
            <person name="Napoli C."/>
            <person name="Nelson D.R."/>
            <person name="Nelson C."/>
            <person name="Nieminen K."/>
            <person name="Nilsson O."/>
            <person name="Pereda V."/>
            <person name="Peter G."/>
            <person name="Philippe R."/>
            <person name="Pilate G."/>
            <person name="Poliakov A."/>
            <person name="Razumovskaya J."/>
            <person name="Richardson P."/>
            <person name="Rinaldi C."/>
            <person name="Ritland K."/>
            <person name="Rouze P."/>
            <person name="Ryaboy D."/>
            <person name="Schmutz J."/>
            <person name="Schrader J."/>
            <person name="Segerman B."/>
            <person name="Shin H."/>
            <person name="Siddiqui A."/>
            <person name="Sterky F."/>
            <person name="Terry A."/>
            <person name="Tsai C.J."/>
            <person name="Uberbacher E."/>
            <person name="Unneberg P."/>
            <person name="Vahala J."/>
            <person name="Wall K."/>
            <person name="Wessler S."/>
            <person name="Yang G."/>
            <person name="Yin T."/>
            <person name="Douglas C."/>
            <person name="Marra M."/>
            <person name="Sandberg G."/>
            <person name="Van de Peer Y."/>
            <person name="Rokhsar D."/>
        </authorList>
    </citation>
    <scope>NUCLEOTIDE SEQUENCE [LARGE SCALE GENOMIC DNA]</scope>
    <source>
        <strain evidence="2">cv. Nisqually</strain>
    </source>
</reference>
<sequence>MWDMGHHTYLEVTLPWNFCCLDYGSTIISRINVGITSQLFEVVKQTEPSTVTRGTQKGALYRVLVLTKWS</sequence>
<keyword evidence="2" id="KW-1185">Reference proteome</keyword>
<evidence type="ECO:0000313" key="2">
    <source>
        <dbReference type="Proteomes" id="UP000006729"/>
    </source>
</evidence>
<accession>A0ACC0RZ86</accession>
<dbReference type="Proteomes" id="UP000006729">
    <property type="component" value="Chromosome 14"/>
</dbReference>
<organism evidence="1 2">
    <name type="scientific">Populus trichocarpa</name>
    <name type="common">Western balsam poplar</name>
    <name type="synonym">Populus balsamifera subsp. trichocarpa</name>
    <dbReference type="NCBI Taxonomy" id="3694"/>
    <lineage>
        <taxon>Eukaryota</taxon>
        <taxon>Viridiplantae</taxon>
        <taxon>Streptophyta</taxon>
        <taxon>Embryophyta</taxon>
        <taxon>Tracheophyta</taxon>
        <taxon>Spermatophyta</taxon>
        <taxon>Magnoliopsida</taxon>
        <taxon>eudicotyledons</taxon>
        <taxon>Gunneridae</taxon>
        <taxon>Pentapetalae</taxon>
        <taxon>rosids</taxon>
        <taxon>fabids</taxon>
        <taxon>Malpighiales</taxon>
        <taxon>Salicaceae</taxon>
        <taxon>Saliceae</taxon>
        <taxon>Populus</taxon>
    </lineage>
</organism>